<evidence type="ECO:0000256" key="2">
    <source>
        <dbReference type="SAM" id="MobiDB-lite"/>
    </source>
</evidence>
<reference evidence="4 5" key="1">
    <citation type="submission" date="2016-03" db="EMBL/GenBank/DDBJ databases">
        <authorList>
            <person name="Devillers H."/>
        </authorList>
    </citation>
    <scope>NUCLEOTIDE SEQUENCE [LARGE SCALE GENOMIC DNA]</scope>
    <source>
        <strain evidence="4">CBS 6772</strain>
    </source>
</reference>
<gene>
    <name evidence="4" type="ORF">LAFE_0G06546G</name>
</gene>
<dbReference type="OMA" id="KYADPSL"/>
<sequence length="445" mass="50154">MTTTTELNPLTRTLTDVLEEELYHMSRNDGQEQAQTPKSWKNRSLEDLLLLPEQSSMPYPELDEQNQSIFSKYADPTLTTMSLERPEAVEDSAVQNAVPSATPVQPTVSLNTVLNINPFLTRLPSTSDVKITSPSLFQDEDEDMMRSGETFPVDYYYDDSQKMFCWPLQESTTTSQDAMSIFDREFDDDLSEDEDEDEEEYEARINDDDSQIFDRRRPVSSFVDDERRETAIVDDDDDEDDEEEDEDTFDEDTLYEGKARTSSVVCSNDQYMTVPSSAHISRDSTPDDSSATPQSLNQSTIPIAPLSKKKKVSSRRKSSSAASAIPASRKKYSPTPSVVATSSVPGSAQEVHTCQLINPITNEPCYKKFSRPYDLIRHQKTIHASKKKVFRCLICIQQQGAEGYQKTFSRGDALSRHVKVKHELSGAEAQKAIQFAKENVEYAGA</sequence>
<keyword evidence="5" id="KW-1185">Reference proteome</keyword>
<dbReference type="GO" id="GO:0008270">
    <property type="term" value="F:zinc ion binding"/>
    <property type="evidence" value="ECO:0007669"/>
    <property type="project" value="UniProtKB-KW"/>
</dbReference>
<feature type="compositionally biased region" description="Basic residues" evidence="2">
    <location>
        <begin position="307"/>
        <end position="318"/>
    </location>
</feature>
<keyword evidence="1" id="KW-0479">Metal-binding</keyword>
<feature type="compositionally biased region" description="Basic and acidic residues" evidence="2">
    <location>
        <begin position="202"/>
        <end position="217"/>
    </location>
</feature>
<protein>
    <submittedName>
        <fullName evidence="4">LAFE_0G06546g1_1</fullName>
    </submittedName>
</protein>
<evidence type="ECO:0000259" key="3">
    <source>
        <dbReference type="PROSITE" id="PS50157"/>
    </source>
</evidence>
<dbReference type="InterPro" id="IPR013087">
    <property type="entry name" value="Znf_C2H2_type"/>
</dbReference>
<dbReference type="OrthoDB" id="7295497at2759"/>
<feature type="compositionally biased region" description="Acidic residues" evidence="2">
    <location>
        <begin position="232"/>
        <end position="254"/>
    </location>
</feature>
<proteinExistence type="predicted"/>
<name>A0A1G4MHE7_LACFM</name>
<accession>A0A1G4MHE7</accession>
<keyword evidence="1" id="KW-0863">Zinc-finger</keyword>
<feature type="domain" description="C2H2-type" evidence="3">
    <location>
        <begin position="352"/>
        <end position="388"/>
    </location>
</feature>
<dbReference type="Gene3D" id="3.30.160.60">
    <property type="entry name" value="Classic Zinc Finger"/>
    <property type="match status" value="1"/>
</dbReference>
<dbReference type="AlphaFoldDB" id="A0A1G4MHE7"/>
<dbReference type="Proteomes" id="UP000190831">
    <property type="component" value="Chromosome G"/>
</dbReference>
<evidence type="ECO:0000313" key="4">
    <source>
        <dbReference type="EMBL" id="SCW03261.1"/>
    </source>
</evidence>
<feature type="region of interest" description="Disordered" evidence="2">
    <location>
        <begin position="187"/>
        <end position="256"/>
    </location>
</feature>
<dbReference type="PROSITE" id="PS50157">
    <property type="entry name" value="ZINC_FINGER_C2H2_2"/>
    <property type="match status" value="1"/>
</dbReference>
<keyword evidence="1" id="KW-0862">Zinc</keyword>
<feature type="region of interest" description="Disordered" evidence="2">
    <location>
        <begin position="276"/>
        <end position="344"/>
    </location>
</feature>
<feature type="compositionally biased region" description="Polar residues" evidence="2">
    <location>
        <begin position="287"/>
        <end position="301"/>
    </location>
</feature>
<organism evidence="4 5">
    <name type="scientific">Lachancea fermentati</name>
    <name type="common">Zygosaccharomyces fermentati</name>
    <dbReference type="NCBI Taxonomy" id="4955"/>
    <lineage>
        <taxon>Eukaryota</taxon>
        <taxon>Fungi</taxon>
        <taxon>Dikarya</taxon>
        <taxon>Ascomycota</taxon>
        <taxon>Saccharomycotina</taxon>
        <taxon>Saccharomycetes</taxon>
        <taxon>Saccharomycetales</taxon>
        <taxon>Saccharomycetaceae</taxon>
        <taxon>Lachancea</taxon>
    </lineage>
</organism>
<feature type="compositionally biased region" description="Low complexity" evidence="2">
    <location>
        <begin position="319"/>
        <end position="344"/>
    </location>
</feature>
<evidence type="ECO:0000313" key="5">
    <source>
        <dbReference type="Proteomes" id="UP000190831"/>
    </source>
</evidence>
<dbReference type="EMBL" id="LT598486">
    <property type="protein sequence ID" value="SCW03261.1"/>
    <property type="molecule type" value="Genomic_DNA"/>
</dbReference>
<evidence type="ECO:0000256" key="1">
    <source>
        <dbReference type="PROSITE-ProRule" id="PRU00042"/>
    </source>
</evidence>
<feature type="compositionally biased region" description="Acidic residues" evidence="2">
    <location>
        <begin position="187"/>
        <end position="201"/>
    </location>
</feature>